<reference evidence="2 3" key="2">
    <citation type="submission" date="2018-11" db="EMBL/GenBank/DDBJ databases">
        <authorList>
            <consortium name="Pathogen Informatics"/>
        </authorList>
    </citation>
    <scope>NUCLEOTIDE SEQUENCE [LARGE SCALE GENOMIC DNA]</scope>
</reference>
<reference evidence="4" key="1">
    <citation type="submission" date="2017-02" db="UniProtKB">
        <authorList>
            <consortium name="WormBaseParasite"/>
        </authorList>
    </citation>
    <scope>IDENTIFICATION</scope>
</reference>
<keyword evidence="3" id="KW-1185">Reference proteome</keyword>
<feature type="domain" description="Importin N-terminal" evidence="1">
    <location>
        <begin position="19"/>
        <end position="55"/>
    </location>
</feature>
<dbReference type="Gene3D" id="1.25.10.10">
    <property type="entry name" value="Leucine-rich Repeat Variant"/>
    <property type="match status" value="1"/>
</dbReference>
<evidence type="ECO:0000313" key="2">
    <source>
        <dbReference type="EMBL" id="VDK67110.1"/>
    </source>
</evidence>
<evidence type="ECO:0000259" key="1">
    <source>
        <dbReference type="Pfam" id="PF03810"/>
    </source>
</evidence>
<dbReference type="Proteomes" id="UP000267096">
    <property type="component" value="Unassembled WGS sequence"/>
</dbReference>
<dbReference type="InterPro" id="IPR016024">
    <property type="entry name" value="ARM-type_fold"/>
</dbReference>
<dbReference type="InterPro" id="IPR001494">
    <property type="entry name" value="Importin-beta_N"/>
</dbReference>
<protein>
    <submittedName>
        <fullName evidence="4">Importin N-terminal domain-containing protein</fullName>
    </submittedName>
</protein>
<name>A0A0M3KF68_ANISI</name>
<dbReference type="Pfam" id="PF03810">
    <property type="entry name" value="IBN_N"/>
    <property type="match status" value="1"/>
</dbReference>
<gene>
    <name evidence="2" type="ORF">ASIM_LOCUS19016</name>
</gene>
<proteinExistence type="predicted"/>
<dbReference type="GO" id="GO:0006886">
    <property type="term" value="P:intracellular protein transport"/>
    <property type="evidence" value="ECO:0007669"/>
    <property type="project" value="InterPro"/>
</dbReference>
<dbReference type="AlphaFoldDB" id="A0A0M3KF68"/>
<evidence type="ECO:0000313" key="3">
    <source>
        <dbReference type="Proteomes" id="UP000267096"/>
    </source>
</evidence>
<evidence type="ECO:0000313" key="4">
    <source>
        <dbReference type="WBParaSite" id="ASIM_0001962701-mRNA-1"/>
    </source>
</evidence>
<dbReference type="InterPro" id="IPR011989">
    <property type="entry name" value="ARM-like"/>
</dbReference>
<dbReference type="EMBL" id="UYRR01036468">
    <property type="protein sequence ID" value="VDK67110.1"/>
    <property type="molecule type" value="Genomic_DNA"/>
</dbReference>
<dbReference type="GO" id="GO:0031267">
    <property type="term" value="F:small GTPase binding"/>
    <property type="evidence" value="ECO:0007669"/>
    <property type="project" value="InterPro"/>
</dbReference>
<accession>A0A0M3KF68</accession>
<dbReference type="WBParaSite" id="ASIM_0001962701-mRNA-1">
    <property type="protein sequence ID" value="ASIM_0001962701-mRNA-1"/>
    <property type="gene ID" value="ASIM_0001962701"/>
</dbReference>
<organism evidence="4">
    <name type="scientific">Anisakis simplex</name>
    <name type="common">Herring worm</name>
    <dbReference type="NCBI Taxonomy" id="6269"/>
    <lineage>
        <taxon>Eukaryota</taxon>
        <taxon>Metazoa</taxon>
        <taxon>Ecdysozoa</taxon>
        <taxon>Nematoda</taxon>
        <taxon>Chromadorea</taxon>
        <taxon>Rhabditida</taxon>
        <taxon>Spirurina</taxon>
        <taxon>Ascaridomorpha</taxon>
        <taxon>Ascaridoidea</taxon>
        <taxon>Anisakidae</taxon>
        <taxon>Anisakis</taxon>
        <taxon>Anisakis simplex complex</taxon>
    </lineage>
</organism>
<sequence>MTGEIFEWQPIPEELQQVTNRSLAGLILKNSIRILWTRLPEQIREYVRRKTLLSISDEHALIRATGAMGAIQKICEDSADMLTPQEHLDVLIPKLLCFFSSPTAKL</sequence>
<dbReference type="OrthoDB" id="951172at2759"/>
<dbReference type="SUPFAM" id="SSF48371">
    <property type="entry name" value="ARM repeat"/>
    <property type="match status" value="1"/>
</dbReference>